<dbReference type="InterPro" id="IPR010288">
    <property type="entry name" value="EcsB_ABC"/>
</dbReference>
<keyword evidence="1" id="KW-0812">Transmembrane</keyword>
<feature type="transmembrane region" description="Helical" evidence="1">
    <location>
        <begin position="130"/>
        <end position="149"/>
    </location>
</feature>
<feature type="transmembrane region" description="Helical" evidence="1">
    <location>
        <begin position="21"/>
        <end position="42"/>
    </location>
</feature>
<keyword evidence="1" id="KW-0472">Membrane</keyword>
<dbReference type="GO" id="GO:0016020">
    <property type="term" value="C:membrane"/>
    <property type="evidence" value="ECO:0007669"/>
    <property type="project" value="InterPro"/>
</dbReference>
<accession>A0A285CSJ9</accession>
<evidence type="ECO:0000256" key="1">
    <source>
        <dbReference type="SAM" id="Phobius"/>
    </source>
</evidence>
<protein>
    <submittedName>
        <fullName evidence="2">ABC-2 type transport system permease protein</fullName>
    </submittedName>
</protein>
<name>A0A285CSJ9_9BACI</name>
<dbReference type="OrthoDB" id="2447941at2"/>
<dbReference type="Proteomes" id="UP000219546">
    <property type="component" value="Unassembled WGS sequence"/>
</dbReference>
<feature type="transmembrane region" description="Helical" evidence="1">
    <location>
        <begin position="343"/>
        <end position="363"/>
    </location>
</feature>
<evidence type="ECO:0000313" key="3">
    <source>
        <dbReference type="Proteomes" id="UP000219546"/>
    </source>
</evidence>
<feature type="transmembrane region" description="Helical" evidence="1">
    <location>
        <begin position="48"/>
        <end position="70"/>
    </location>
</feature>
<dbReference type="EMBL" id="OAOP01000003">
    <property type="protein sequence ID" value="SNX70018.1"/>
    <property type="molecule type" value="Genomic_DNA"/>
</dbReference>
<feature type="transmembrane region" description="Helical" evidence="1">
    <location>
        <begin position="103"/>
        <end position="124"/>
    </location>
</feature>
<proteinExistence type="predicted"/>
<organism evidence="2 3">
    <name type="scientific">Bacillus oleivorans</name>
    <dbReference type="NCBI Taxonomy" id="1448271"/>
    <lineage>
        <taxon>Bacteria</taxon>
        <taxon>Bacillati</taxon>
        <taxon>Bacillota</taxon>
        <taxon>Bacilli</taxon>
        <taxon>Bacillales</taxon>
        <taxon>Bacillaceae</taxon>
        <taxon>Bacillus</taxon>
    </lineage>
</organism>
<feature type="transmembrane region" description="Helical" evidence="1">
    <location>
        <begin position="369"/>
        <end position="387"/>
    </location>
</feature>
<keyword evidence="3" id="KW-1185">Reference proteome</keyword>
<dbReference type="Pfam" id="PF05975">
    <property type="entry name" value="EcsB"/>
    <property type="match status" value="1"/>
</dbReference>
<keyword evidence="1" id="KW-1133">Transmembrane helix</keyword>
<sequence length="398" mass="47251">MNSQKLWNERFQGHLKDYQKYLRYMFNDHLLIVLLFVIAGGALQYQAWLQTIEADFPAAVILAVILPLLITRSRTATFLHEADQAFLLPAETRMRTYFWRSGIYSFIIQSIALMVLLFVLFPMYSQVDGLQSYITILLFILVLKAMNLWLRWMVMKERGAVRTYSPIVRYLVNATVLYFYLEAEYIFTIILFIILVILITVVYTNTRNKLLKWDELIQDDTQRTYQFYRFANMFTDVPKLKSRVKRRRILDFLLPAKTVKNNGYLYLFSRTYVRYGDYFGLTIRLSVIGFLVSFLLETEWSMLAATFITIYLTGFQLVPLFKQNAHLLWVRLYPVQAKVRIQSFIRFLTTVLLVQLIILSSVFLLHQKWVFFAISVIAGYLFIFFFMKHYIEKRIQKG</sequence>
<dbReference type="AlphaFoldDB" id="A0A285CSJ9"/>
<reference evidence="2 3" key="1">
    <citation type="submission" date="2017-08" db="EMBL/GenBank/DDBJ databases">
        <authorList>
            <person name="de Groot N.N."/>
        </authorList>
    </citation>
    <scope>NUCLEOTIDE SEQUENCE [LARGE SCALE GENOMIC DNA]</scope>
    <source>
        <strain evidence="2 3">JC228</strain>
    </source>
</reference>
<gene>
    <name evidence="2" type="ORF">SAMN05877753_103401</name>
</gene>
<feature type="transmembrane region" description="Helical" evidence="1">
    <location>
        <begin position="185"/>
        <end position="203"/>
    </location>
</feature>
<dbReference type="PIRSF" id="PIRSF037259">
    <property type="entry name" value="EcsB_ABC"/>
    <property type="match status" value="1"/>
</dbReference>
<feature type="transmembrane region" description="Helical" evidence="1">
    <location>
        <begin position="161"/>
        <end position="179"/>
    </location>
</feature>
<evidence type="ECO:0000313" key="2">
    <source>
        <dbReference type="EMBL" id="SNX70018.1"/>
    </source>
</evidence>
<feature type="transmembrane region" description="Helical" evidence="1">
    <location>
        <begin position="302"/>
        <end position="322"/>
    </location>
</feature>
<dbReference type="RefSeq" id="WP_097158311.1">
    <property type="nucleotide sequence ID" value="NZ_JBEPMQ010000002.1"/>
</dbReference>
<feature type="transmembrane region" description="Helical" evidence="1">
    <location>
        <begin position="278"/>
        <end position="296"/>
    </location>
</feature>